<keyword evidence="4" id="KW-0328">Glycosyltransferase</keyword>
<evidence type="ECO:0000256" key="3">
    <source>
        <dbReference type="ARBA" id="ARBA00010271"/>
    </source>
</evidence>
<keyword evidence="7 12" id="KW-1133">Transmembrane helix</keyword>
<feature type="region of interest" description="Disordered" evidence="11">
    <location>
        <begin position="1"/>
        <end position="29"/>
    </location>
</feature>
<comment type="subcellular location">
    <subcellularLocation>
        <location evidence="2">Golgi apparatus membrane</location>
        <topology evidence="2">Single-pass type II membrane protein</topology>
    </subcellularLocation>
    <subcellularLocation>
        <location evidence="1">Membrane</location>
        <topology evidence="1">Multi-pass membrane protein</topology>
    </subcellularLocation>
</comment>
<feature type="binding site" evidence="10">
    <location>
        <position position="184"/>
    </location>
    <ligand>
        <name>Zn(2+)</name>
        <dbReference type="ChEBI" id="CHEBI:29105"/>
    </ligand>
</feature>
<keyword evidence="6" id="KW-0735">Signal-anchor</keyword>
<dbReference type="PANTHER" id="PTHR11062">
    <property type="entry name" value="EXOSTOSIN HEPARAN SULFATE GLYCOSYLTRANSFERASE -RELATED"/>
    <property type="match status" value="1"/>
</dbReference>
<evidence type="ECO:0000256" key="2">
    <source>
        <dbReference type="ARBA" id="ARBA00004323"/>
    </source>
</evidence>
<evidence type="ECO:0000313" key="15">
    <source>
        <dbReference type="Proteomes" id="UP000657918"/>
    </source>
</evidence>
<accession>A0A835MJ65</accession>
<dbReference type="EMBL" id="JADGMS010000018">
    <property type="protein sequence ID" value="KAF9662856.1"/>
    <property type="molecule type" value="Genomic_DNA"/>
</dbReference>
<dbReference type="InterPro" id="IPR040911">
    <property type="entry name" value="Exostosin_GT47"/>
</dbReference>
<evidence type="ECO:0000256" key="9">
    <source>
        <dbReference type="ARBA" id="ARBA00023136"/>
    </source>
</evidence>
<feature type="binding site" evidence="10">
    <location>
        <position position="329"/>
    </location>
    <ligand>
        <name>Zn(2+)</name>
        <dbReference type="ChEBI" id="CHEBI:29105"/>
    </ligand>
</feature>
<dbReference type="InterPro" id="IPR004263">
    <property type="entry name" value="Exostosin"/>
</dbReference>
<evidence type="ECO:0000256" key="4">
    <source>
        <dbReference type="ARBA" id="ARBA00022676"/>
    </source>
</evidence>
<name>A0A835MJ65_9ROSI</name>
<evidence type="ECO:0000256" key="12">
    <source>
        <dbReference type="SAM" id="Phobius"/>
    </source>
</evidence>
<feature type="binding site" evidence="10">
    <location>
        <position position="333"/>
    </location>
    <ligand>
        <name>Zn(2+)</name>
        <dbReference type="ChEBI" id="CHEBI:29105"/>
    </ligand>
</feature>
<keyword evidence="15" id="KW-1185">Reference proteome</keyword>
<feature type="transmembrane region" description="Helical" evidence="12">
    <location>
        <begin position="480"/>
        <end position="498"/>
    </location>
</feature>
<feature type="transmembrane region" description="Helical" evidence="12">
    <location>
        <begin position="263"/>
        <end position="285"/>
    </location>
</feature>
<dbReference type="Pfam" id="PF03006">
    <property type="entry name" value="HlyIII"/>
    <property type="match status" value="1"/>
</dbReference>
<dbReference type="Proteomes" id="UP000657918">
    <property type="component" value="Unassembled WGS sequence"/>
</dbReference>
<keyword evidence="10" id="KW-0479">Metal-binding</keyword>
<feature type="transmembrane region" description="Helical" evidence="12">
    <location>
        <begin position="200"/>
        <end position="221"/>
    </location>
</feature>
<gene>
    <name evidence="14" type="ORF">SADUNF_Sadunf18G0097800</name>
</gene>
<protein>
    <recommendedName>
        <fullName evidence="13">Exostosin GT47 domain-containing protein</fullName>
    </recommendedName>
</protein>
<dbReference type="GO" id="GO:0000139">
    <property type="term" value="C:Golgi membrane"/>
    <property type="evidence" value="ECO:0007669"/>
    <property type="project" value="UniProtKB-SubCell"/>
</dbReference>
<evidence type="ECO:0000259" key="13">
    <source>
        <dbReference type="Pfam" id="PF03016"/>
    </source>
</evidence>
<dbReference type="PANTHER" id="PTHR11062:SF267">
    <property type="entry name" value="EXOSTOSIN FAMILY PROTEIN"/>
    <property type="match status" value="1"/>
</dbReference>
<evidence type="ECO:0000256" key="6">
    <source>
        <dbReference type="ARBA" id="ARBA00022968"/>
    </source>
</evidence>
<keyword evidence="10" id="KW-0862">Zinc</keyword>
<dbReference type="GO" id="GO:0009744">
    <property type="term" value="P:response to sucrose"/>
    <property type="evidence" value="ECO:0007669"/>
    <property type="project" value="UniProtKB-ARBA"/>
</dbReference>
<feature type="domain" description="Exostosin GT47" evidence="13">
    <location>
        <begin position="601"/>
        <end position="886"/>
    </location>
</feature>
<sequence>MDQTQKKEAAAVLDSCRSSGATKKMKKDDESLSKGKKRCDLVSFWELPEYMKDNEFILSYYRADWPLKKALFSVFRWHNETLNVWTHLLGFFLFVGLTVANLMQVPEVADLLGLFTWSIFTSEQRNVSNDSRDFYLGTTEQLDLGRNSPMKMDVSSLGVPATRWPFYIFLGGSMICLLSSSICHLFCCHSHNLNILLMRMDYVGIVTMIITSFFPPIYYIFQCEQLWQIIYLGGITVIGMFTIVTLLSPSLSTGKFRAFRAKLFASMGLFGLIPAVHSVIANWSNPRRDTIVAYESAMAIFYLSGAGLYVGRFPERLKPGLFDLAGHSHQIFHVLVVLGALAHYGATLLFLEYRDLVGCEERPMVHDGPLSNIYSIEGHFIDEAESKISPLRAQHHNSRDRLRWVVTDYAHIVAKKHPCWNICRFTHPFQDLVQPIWARAPNSRPVVAFFERRAHGGGRENPAMLREKQAMATIFDGSNVGLMLLPVVVFAFLIVYFGSPLNQNTNIAGYFSSFSPSNSVHAKANELVFESSQSSPSQPHQFPTRIKRSGEKIEDGLARARAAILNAARLKNYTSYKEGTYIPRGVIYRNPYAFHQSHTEMEKRFKIWVYKEGEKPLVHGGPVNNIYGIEGQFLDEMEQGNSPFAAAHPDEAHMFLLPISVAYIITYVYRPLVTYSRDELQRLVQDYVGVVADKHPYWNRSKGADHFLVSCHDWAPDISGANPDLYKNFVRVLCNANTSERFEPQRDVSMPEINIPFGKLGPPDKGLPPSKRTIFAFFAGGAHGYIRKVLFENWKDKDDEIQVHEYLDRKKTDYFKLIGQSRFCLCPSGYEVASPRVVTAIQFGCVPVTISDNYTLPFSDVLDWSKFSVYIPTEKIPEIKTILKKISFKRYLLMQKRVTQVQRHFKLNRPAQPYDMIHMLLHSVWLRRLNVRII</sequence>
<dbReference type="AlphaFoldDB" id="A0A835MJ65"/>
<reference evidence="14 15" key="1">
    <citation type="submission" date="2020-10" db="EMBL/GenBank/DDBJ databases">
        <title>Plant Genome Project.</title>
        <authorList>
            <person name="Zhang R.-G."/>
        </authorList>
    </citation>
    <scope>NUCLEOTIDE SEQUENCE [LARGE SCALE GENOMIC DNA]</scope>
    <source>
        <strain evidence="14">FAFU-HL-1</strain>
        <tissue evidence="14">Leaf</tissue>
    </source>
</reference>
<dbReference type="GO" id="GO:0016757">
    <property type="term" value="F:glycosyltransferase activity"/>
    <property type="evidence" value="ECO:0007669"/>
    <property type="project" value="UniProtKB-KW"/>
</dbReference>
<feature type="transmembrane region" description="Helical" evidence="12">
    <location>
        <begin position="331"/>
        <end position="351"/>
    </location>
</feature>
<dbReference type="InterPro" id="IPR004254">
    <property type="entry name" value="AdipoR/HlyIII-related"/>
</dbReference>
<keyword evidence="5 12" id="KW-0812">Transmembrane</keyword>
<evidence type="ECO:0000313" key="14">
    <source>
        <dbReference type="EMBL" id="KAF9662856.1"/>
    </source>
</evidence>
<keyword evidence="8" id="KW-0333">Golgi apparatus</keyword>
<evidence type="ECO:0000256" key="11">
    <source>
        <dbReference type="SAM" id="MobiDB-lite"/>
    </source>
</evidence>
<dbReference type="GO" id="GO:0046872">
    <property type="term" value="F:metal ion binding"/>
    <property type="evidence" value="ECO:0007669"/>
    <property type="project" value="UniProtKB-KW"/>
</dbReference>
<keyword evidence="4" id="KW-0808">Transferase</keyword>
<dbReference type="OrthoDB" id="529367at2759"/>
<evidence type="ECO:0000256" key="5">
    <source>
        <dbReference type="ARBA" id="ARBA00022692"/>
    </source>
</evidence>
<feature type="transmembrane region" description="Helical" evidence="12">
    <location>
        <begin position="227"/>
        <end position="251"/>
    </location>
</feature>
<comment type="similarity">
    <text evidence="3">Belongs to the glycosyltransferase 47 family.</text>
</comment>
<dbReference type="GO" id="GO:0009725">
    <property type="term" value="P:response to hormone"/>
    <property type="evidence" value="ECO:0007669"/>
    <property type="project" value="UniProtKB-ARBA"/>
</dbReference>
<comment type="caution">
    <text evidence="14">The sequence shown here is derived from an EMBL/GenBank/DDBJ whole genome shotgun (WGS) entry which is preliminary data.</text>
</comment>
<evidence type="ECO:0000256" key="10">
    <source>
        <dbReference type="PIRSR" id="PIRSR604254-1"/>
    </source>
</evidence>
<feature type="transmembrane region" description="Helical" evidence="12">
    <location>
        <begin position="166"/>
        <end position="188"/>
    </location>
</feature>
<feature type="transmembrane region" description="Helical" evidence="12">
    <location>
        <begin position="291"/>
        <end position="310"/>
    </location>
</feature>
<proteinExistence type="inferred from homology"/>
<keyword evidence="9 12" id="KW-0472">Membrane</keyword>
<evidence type="ECO:0000256" key="1">
    <source>
        <dbReference type="ARBA" id="ARBA00004141"/>
    </source>
</evidence>
<organism evidence="14 15">
    <name type="scientific">Salix dunnii</name>
    <dbReference type="NCBI Taxonomy" id="1413687"/>
    <lineage>
        <taxon>Eukaryota</taxon>
        <taxon>Viridiplantae</taxon>
        <taxon>Streptophyta</taxon>
        <taxon>Embryophyta</taxon>
        <taxon>Tracheophyta</taxon>
        <taxon>Spermatophyta</taxon>
        <taxon>Magnoliopsida</taxon>
        <taxon>eudicotyledons</taxon>
        <taxon>Gunneridae</taxon>
        <taxon>Pentapetalae</taxon>
        <taxon>rosids</taxon>
        <taxon>fabids</taxon>
        <taxon>Malpighiales</taxon>
        <taxon>Salicaceae</taxon>
        <taxon>Saliceae</taxon>
        <taxon>Salix</taxon>
    </lineage>
</organism>
<dbReference type="Pfam" id="PF03016">
    <property type="entry name" value="Exostosin_GT47"/>
    <property type="match status" value="1"/>
</dbReference>
<evidence type="ECO:0000256" key="7">
    <source>
        <dbReference type="ARBA" id="ARBA00022989"/>
    </source>
</evidence>
<evidence type="ECO:0000256" key="8">
    <source>
        <dbReference type="ARBA" id="ARBA00023034"/>
    </source>
</evidence>